<dbReference type="PANTHER" id="PTHR23526">
    <property type="entry name" value="INTEGRAL MEMBRANE TRANSPORT PROTEIN-RELATED"/>
    <property type="match status" value="1"/>
</dbReference>
<comment type="subcellular location">
    <subcellularLocation>
        <location evidence="1">Cell membrane</location>
        <topology evidence="1">Multi-pass membrane protein</topology>
    </subcellularLocation>
</comment>
<dbReference type="eggNOG" id="COG2814">
    <property type="taxonomic scope" value="Bacteria"/>
</dbReference>
<keyword evidence="2" id="KW-0472">Membrane</keyword>
<sequence length="439" mass="49915">MKNKKEIFKEYIRRVYIKIKNIWWLDRNMYLFALEGMLITIINNIVSINNNNLFATRMEANNFELSLVTSLPQFVGMLVLIPGGILSDRMANKRKMVVASLISLSSLYVVIGFTPMFGQFRLIAFICFLALSVGSLTVYNASWQAYFSDVVSIEERNRVFTLRTKGTFLFNTVTPLVTGALLANTALNSEKIRMHQMFFWCAALLIFVQIFVLMKISGGSSHRVATIGFRELKSAAVDLVHNKKLMGFIGVALFFYMSWQSDWTLYYIGQVEYLKLNEAWLSYVSVGGAIVQFLTIGFWSRMNERFGVRFPIIIGSMALCLFPLSMIYSTSLPVGKGGVVFLILSTLSNFAFATVFLNIPQCLLQVVPEKNKTLSISIYTVMTSFSNAIMPIAGVQLYTVLGSDLRALHITYYTIFAMRIIATILWTVRWWVMRKEPIL</sequence>
<feature type="transmembrane region" description="Helical" evidence="2">
    <location>
        <begin position="97"/>
        <end position="117"/>
    </location>
</feature>
<dbReference type="PANTHER" id="PTHR23526:SF2">
    <property type="entry name" value="MAJOR FACILITATOR SUPERFAMILY (MFS) PROFILE DOMAIN-CONTAINING PROTEIN"/>
    <property type="match status" value="1"/>
</dbReference>
<protein>
    <submittedName>
        <fullName evidence="3">Major Facilitator Superfamily transporter</fullName>
    </submittedName>
</protein>
<proteinExistence type="predicted"/>
<organism evidence="3 4">
    <name type="scientific">Acetivibrio clariflavus (strain DSM 19732 / NBRC 101661 / EBR45)</name>
    <name type="common">Clostridium clariflavum</name>
    <dbReference type="NCBI Taxonomy" id="720554"/>
    <lineage>
        <taxon>Bacteria</taxon>
        <taxon>Bacillati</taxon>
        <taxon>Bacillota</taxon>
        <taxon>Clostridia</taxon>
        <taxon>Eubacteriales</taxon>
        <taxon>Oscillospiraceae</taxon>
        <taxon>Acetivibrio</taxon>
    </lineage>
</organism>
<dbReference type="RefSeq" id="WP_014256307.1">
    <property type="nucleotide sequence ID" value="NC_016627.1"/>
</dbReference>
<keyword evidence="2" id="KW-1133">Transmembrane helix</keyword>
<dbReference type="Gene3D" id="1.20.1250.20">
    <property type="entry name" value="MFS general substrate transporter like domains"/>
    <property type="match status" value="1"/>
</dbReference>
<reference evidence="3 4" key="2">
    <citation type="journal article" date="2012" name="Stand. Genomic Sci.">
        <title>Complete Genome Sequence of Clostridium clariflavum DSM 19732.</title>
        <authorList>
            <person name="Izquierdo J.A."/>
            <person name="Goodwin L."/>
            <person name="Davenport K.W."/>
            <person name="Teshima H."/>
            <person name="Bruce D."/>
            <person name="Detter C."/>
            <person name="Tapia R."/>
            <person name="Han S."/>
            <person name="Land M."/>
            <person name="Hauser L."/>
            <person name="Jeffries C.D."/>
            <person name="Han J."/>
            <person name="Pitluck S."/>
            <person name="Nolan M."/>
            <person name="Chen A."/>
            <person name="Huntemann M."/>
            <person name="Mavromatis K."/>
            <person name="Mikhailova N."/>
            <person name="Liolios K."/>
            <person name="Woyke T."/>
            <person name="Lynd L.R."/>
        </authorList>
    </citation>
    <scope>NUCLEOTIDE SEQUENCE [LARGE SCALE GENOMIC DNA]</scope>
    <source>
        <strain evidence="4">DSM 19732 / NBRC 101661 / EBR45</strain>
    </source>
</reference>
<feature type="transmembrane region" description="Helical" evidence="2">
    <location>
        <begin position="410"/>
        <end position="432"/>
    </location>
</feature>
<evidence type="ECO:0000313" key="4">
    <source>
        <dbReference type="Proteomes" id="UP000005435"/>
    </source>
</evidence>
<dbReference type="KEGG" id="ccl:Clocl_3259"/>
<feature type="transmembrane region" description="Helical" evidence="2">
    <location>
        <begin position="66"/>
        <end position="85"/>
    </location>
</feature>
<keyword evidence="2" id="KW-0812">Transmembrane</keyword>
<dbReference type="EMBL" id="CP003065">
    <property type="protein sequence ID" value="AEV69774.1"/>
    <property type="molecule type" value="Genomic_DNA"/>
</dbReference>
<evidence type="ECO:0000313" key="3">
    <source>
        <dbReference type="EMBL" id="AEV69774.1"/>
    </source>
</evidence>
<name>G8LWC7_ACECE</name>
<feature type="transmembrane region" description="Helical" evidence="2">
    <location>
        <begin position="168"/>
        <end position="185"/>
    </location>
</feature>
<feature type="transmembrane region" description="Helical" evidence="2">
    <location>
        <begin position="123"/>
        <end position="147"/>
    </location>
</feature>
<dbReference type="GO" id="GO:0005886">
    <property type="term" value="C:plasma membrane"/>
    <property type="evidence" value="ECO:0007669"/>
    <property type="project" value="UniProtKB-SubCell"/>
</dbReference>
<dbReference type="InterPro" id="IPR011701">
    <property type="entry name" value="MFS"/>
</dbReference>
<gene>
    <name evidence="3" type="ordered locus">Clocl_3259</name>
</gene>
<evidence type="ECO:0000256" key="1">
    <source>
        <dbReference type="ARBA" id="ARBA00004651"/>
    </source>
</evidence>
<feature type="transmembrane region" description="Helical" evidence="2">
    <location>
        <begin position="340"/>
        <end position="364"/>
    </location>
</feature>
<dbReference type="InterPro" id="IPR052528">
    <property type="entry name" value="Sugar_transport-like"/>
</dbReference>
<dbReference type="OrthoDB" id="1704268at2"/>
<feature type="transmembrane region" description="Helical" evidence="2">
    <location>
        <begin position="245"/>
        <end position="268"/>
    </location>
</feature>
<feature type="transmembrane region" description="Helical" evidence="2">
    <location>
        <begin position="197"/>
        <end position="214"/>
    </location>
</feature>
<dbReference type="STRING" id="720554.Clocl_3259"/>
<feature type="transmembrane region" description="Helical" evidence="2">
    <location>
        <begin position="306"/>
        <end position="328"/>
    </location>
</feature>
<dbReference type="InterPro" id="IPR036259">
    <property type="entry name" value="MFS_trans_sf"/>
</dbReference>
<dbReference type="AlphaFoldDB" id="G8LWC7"/>
<evidence type="ECO:0000256" key="2">
    <source>
        <dbReference type="SAM" id="Phobius"/>
    </source>
</evidence>
<accession>G8LWC7</accession>
<dbReference type="GO" id="GO:0022857">
    <property type="term" value="F:transmembrane transporter activity"/>
    <property type="evidence" value="ECO:0007669"/>
    <property type="project" value="InterPro"/>
</dbReference>
<reference evidence="4" key="1">
    <citation type="submission" date="2011-12" db="EMBL/GenBank/DDBJ databases">
        <title>Complete sequence of Clostridium clariflavum DSM 19732.</title>
        <authorList>
            <consortium name="US DOE Joint Genome Institute"/>
            <person name="Lucas S."/>
            <person name="Han J."/>
            <person name="Lapidus A."/>
            <person name="Cheng J.-F."/>
            <person name="Goodwin L."/>
            <person name="Pitluck S."/>
            <person name="Peters L."/>
            <person name="Teshima H."/>
            <person name="Detter J.C."/>
            <person name="Han C."/>
            <person name="Tapia R."/>
            <person name="Land M."/>
            <person name="Hauser L."/>
            <person name="Kyrpides N."/>
            <person name="Ivanova N."/>
            <person name="Pagani I."/>
            <person name="Kitzmiller T."/>
            <person name="Lynd L."/>
            <person name="Izquierdo J."/>
            <person name="Woyke T."/>
        </authorList>
    </citation>
    <scope>NUCLEOTIDE SEQUENCE [LARGE SCALE GENOMIC DNA]</scope>
    <source>
        <strain evidence="4">DSM 19732 / NBRC 101661 / EBR45</strain>
    </source>
</reference>
<feature type="transmembrane region" description="Helical" evidence="2">
    <location>
        <begin position="280"/>
        <end position="299"/>
    </location>
</feature>
<dbReference type="Proteomes" id="UP000005435">
    <property type="component" value="Chromosome"/>
</dbReference>
<dbReference type="Pfam" id="PF07690">
    <property type="entry name" value="MFS_1"/>
    <property type="match status" value="1"/>
</dbReference>
<dbReference type="HOGENOM" id="CLU_623621_0_0_9"/>
<feature type="transmembrane region" description="Helical" evidence="2">
    <location>
        <begin position="28"/>
        <end position="46"/>
    </location>
</feature>
<keyword evidence="4" id="KW-1185">Reference proteome</keyword>
<feature type="transmembrane region" description="Helical" evidence="2">
    <location>
        <begin position="376"/>
        <end position="398"/>
    </location>
</feature>
<dbReference type="SUPFAM" id="SSF103473">
    <property type="entry name" value="MFS general substrate transporter"/>
    <property type="match status" value="1"/>
</dbReference>